<name>A0A1H0ATK9_ALLAB</name>
<protein>
    <submittedName>
        <fullName evidence="12">Streptogrisin C</fullName>
    </submittedName>
</protein>
<feature type="disulfide bond" evidence="9">
    <location>
        <begin position="295"/>
        <end position="305"/>
    </location>
</feature>
<evidence type="ECO:0000256" key="6">
    <source>
        <dbReference type="ARBA" id="ARBA00023145"/>
    </source>
</evidence>
<dbReference type="SUPFAM" id="SSF50494">
    <property type="entry name" value="Trypsin-like serine proteases"/>
    <property type="match status" value="1"/>
</dbReference>
<evidence type="ECO:0000256" key="1">
    <source>
        <dbReference type="ARBA" id="ARBA00007664"/>
    </source>
</evidence>
<keyword evidence="6" id="KW-0865">Zymogen</keyword>
<keyword evidence="4" id="KW-0378">Hydrolase</keyword>
<comment type="similarity">
    <text evidence="1">Belongs to the peptidase S1 family.</text>
</comment>
<dbReference type="GO" id="GO:0006508">
    <property type="term" value="P:proteolysis"/>
    <property type="evidence" value="ECO:0007669"/>
    <property type="project" value="UniProtKB-KW"/>
</dbReference>
<dbReference type="Gene3D" id="3.30.300.50">
    <property type="match status" value="2"/>
</dbReference>
<feature type="active site" description="Charge relay system" evidence="8">
    <location>
        <position position="255"/>
    </location>
</feature>
<feature type="active site" description="Charge relay system" evidence="8">
    <location>
        <position position="342"/>
    </location>
</feature>
<feature type="signal peptide" evidence="10">
    <location>
        <begin position="1"/>
        <end position="29"/>
    </location>
</feature>
<dbReference type="InterPro" id="IPR009003">
    <property type="entry name" value="Peptidase_S1_PA"/>
</dbReference>
<dbReference type="eggNOG" id="COG3064">
    <property type="taxonomic scope" value="Bacteria"/>
</dbReference>
<keyword evidence="2" id="KW-0645">Protease</keyword>
<dbReference type="Gene3D" id="2.40.10.10">
    <property type="entry name" value="Trypsin-like serine proteases"/>
    <property type="match status" value="2"/>
</dbReference>
<dbReference type="InterPro" id="IPR001316">
    <property type="entry name" value="Pept_S1A_streptogrisin"/>
</dbReference>
<feature type="disulfide bond" evidence="9">
    <location>
        <begin position="207"/>
        <end position="228"/>
    </location>
</feature>
<evidence type="ECO:0000256" key="3">
    <source>
        <dbReference type="ARBA" id="ARBA00022729"/>
    </source>
</evidence>
<feature type="active site" description="Charge relay system" evidence="8">
    <location>
        <position position="227"/>
    </location>
</feature>
<keyword evidence="5" id="KW-0720">Serine protease</keyword>
<dbReference type="EMBL" id="LT629701">
    <property type="protein sequence ID" value="SDN36807.1"/>
    <property type="molecule type" value="Genomic_DNA"/>
</dbReference>
<evidence type="ECO:0000313" key="13">
    <source>
        <dbReference type="Proteomes" id="UP000183376"/>
    </source>
</evidence>
<dbReference type="OrthoDB" id="8781117at2"/>
<evidence type="ECO:0000256" key="7">
    <source>
        <dbReference type="ARBA" id="ARBA00023157"/>
    </source>
</evidence>
<proteinExistence type="inferred from homology"/>
<evidence type="ECO:0000256" key="10">
    <source>
        <dbReference type="SAM" id="SignalP"/>
    </source>
</evidence>
<keyword evidence="7 9" id="KW-1015">Disulfide bond</keyword>
<evidence type="ECO:0000256" key="2">
    <source>
        <dbReference type="ARBA" id="ARBA00022670"/>
    </source>
</evidence>
<gene>
    <name evidence="12" type="ORF">SAMN04489726_6272</name>
</gene>
<feature type="chain" id="PRO_5009246905" evidence="10">
    <location>
        <begin position="30"/>
        <end position="401"/>
    </location>
</feature>
<feature type="domain" description="Peptidase S1A alpha-lytic prodomain" evidence="11">
    <location>
        <begin position="115"/>
        <end position="171"/>
    </location>
</feature>
<dbReference type="InterPro" id="IPR037295">
    <property type="entry name" value="Alpha-lytic_protease_prodomain"/>
</dbReference>
<dbReference type="Pfam" id="PF02983">
    <property type="entry name" value="Pro_Al_protease"/>
    <property type="match status" value="1"/>
</dbReference>
<evidence type="ECO:0000256" key="5">
    <source>
        <dbReference type="ARBA" id="ARBA00022825"/>
    </source>
</evidence>
<dbReference type="PRINTS" id="PR00861">
    <property type="entry name" value="ALYTICPTASE"/>
</dbReference>
<organism evidence="12 13">
    <name type="scientific">Allokutzneria albata</name>
    <name type="common">Kibdelosporangium albatum</name>
    <dbReference type="NCBI Taxonomy" id="211114"/>
    <lineage>
        <taxon>Bacteria</taxon>
        <taxon>Bacillati</taxon>
        <taxon>Actinomycetota</taxon>
        <taxon>Actinomycetes</taxon>
        <taxon>Pseudonocardiales</taxon>
        <taxon>Pseudonocardiaceae</taxon>
        <taxon>Allokutzneria</taxon>
    </lineage>
</organism>
<dbReference type="RefSeq" id="WP_030432814.1">
    <property type="nucleotide sequence ID" value="NZ_JOEF01000032.1"/>
</dbReference>
<sequence length="401" mass="40817">MSRRTATRALGVALLVTATAGSLAAPALAAGGSSPSGAVLSAMQRDFGLSAEQARQRVRQEADAARVAASARAAADSSYAGSWLESGKPVVAVADAARADAVRATGAEARVVQSSRAQLDGAKAALDRRTDSSPAEVGSWYVDEPTNSVVVTVDKGRRTPATDAFVAEAAKSGTQVRVEETEGVAVATGDLIGGNAIYMGGGTAGRCSAGFAAKTTSGEPRLITAGHCSKPGPVVALGNLGIGQFVNTNWKDGNDFAAVAVDPLTWTLQPMVNQWNGGNVTVKGSEEAPLGGAVCKSGSTTQWTCGTVRARNVTVKYGQADGSTVVVRGLTQYTACVEQGDSGGSNISGDQAQGLTSGARLKDVDGKLRCLSSAESGMNSVSWFQPINEALKEYSLTLVTG</sequence>
<dbReference type="InterPro" id="IPR035070">
    <property type="entry name" value="Streptogrisin_prodomain"/>
</dbReference>
<dbReference type="InterPro" id="IPR043504">
    <property type="entry name" value="Peptidase_S1_PA_chymotrypsin"/>
</dbReference>
<keyword evidence="13" id="KW-1185">Reference proteome</keyword>
<dbReference type="AlphaFoldDB" id="A0A1H0ATK9"/>
<evidence type="ECO:0000313" key="12">
    <source>
        <dbReference type="EMBL" id="SDN36807.1"/>
    </source>
</evidence>
<evidence type="ECO:0000256" key="8">
    <source>
        <dbReference type="PIRSR" id="PIRSR001134-1"/>
    </source>
</evidence>
<evidence type="ECO:0000256" key="9">
    <source>
        <dbReference type="PIRSR" id="PIRSR001134-2"/>
    </source>
</evidence>
<evidence type="ECO:0000259" key="11">
    <source>
        <dbReference type="Pfam" id="PF02983"/>
    </source>
</evidence>
<dbReference type="PIRSF" id="PIRSF001134">
    <property type="entry name" value="Streptogrisin"/>
    <property type="match status" value="1"/>
</dbReference>
<dbReference type="GO" id="GO:0005576">
    <property type="term" value="C:extracellular region"/>
    <property type="evidence" value="ECO:0007669"/>
    <property type="project" value="InterPro"/>
</dbReference>
<evidence type="ECO:0000256" key="4">
    <source>
        <dbReference type="ARBA" id="ARBA00022801"/>
    </source>
</evidence>
<keyword evidence="3 10" id="KW-0732">Signal</keyword>
<dbReference type="InterPro" id="IPR004236">
    <property type="entry name" value="Pept_S1_alpha_lytic"/>
</dbReference>
<dbReference type="Proteomes" id="UP000183376">
    <property type="component" value="Chromosome I"/>
</dbReference>
<reference evidence="12 13" key="1">
    <citation type="submission" date="2016-10" db="EMBL/GenBank/DDBJ databases">
        <authorList>
            <person name="de Groot N.N."/>
        </authorList>
    </citation>
    <scope>NUCLEOTIDE SEQUENCE [LARGE SCALE GENOMIC DNA]</scope>
    <source>
        <strain evidence="12 13">DSM 44149</strain>
    </source>
</reference>
<dbReference type="STRING" id="211114.SAMN04489726_6272"/>
<dbReference type="CDD" id="cd21112">
    <property type="entry name" value="alphaLP-like"/>
    <property type="match status" value="1"/>
</dbReference>
<dbReference type="GO" id="GO:0004252">
    <property type="term" value="F:serine-type endopeptidase activity"/>
    <property type="evidence" value="ECO:0007669"/>
    <property type="project" value="InterPro"/>
</dbReference>
<accession>A0A1H0ATK9</accession>
<dbReference type="SUPFAM" id="SSF54806">
    <property type="entry name" value="Alpha-lytic protease prodomain"/>
    <property type="match status" value="1"/>
</dbReference>